<gene>
    <name evidence="3" type="ORF">EZ216_00350</name>
</gene>
<reference evidence="3 4" key="1">
    <citation type="submission" date="2019-03" db="EMBL/GenBank/DDBJ databases">
        <title>Ramlibacter sp. 18x22-1, whole genome shotgun sequence.</title>
        <authorList>
            <person name="Zhang X."/>
            <person name="Feng G."/>
            <person name="Zhu H."/>
        </authorList>
    </citation>
    <scope>NUCLEOTIDE SEQUENCE [LARGE SCALE GENOMIC DNA]</scope>
    <source>
        <strain evidence="3 4">18x22-1</strain>
    </source>
</reference>
<keyword evidence="1" id="KW-0812">Transmembrane</keyword>
<evidence type="ECO:0000256" key="1">
    <source>
        <dbReference type="SAM" id="Phobius"/>
    </source>
</evidence>
<name>A0A4Z0C7S6_9BURK</name>
<organism evidence="3 4">
    <name type="scientific">Ramlibacter humi</name>
    <dbReference type="NCBI Taxonomy" id="2530451"/>
    <lineage>
        <taxon>Bacteria</taxon>
        <taxon>Pseudomonadati</taxon>
        <taxon>Pseudomonadota</taxon>
        <taxon>Betaproteobacteria</taxon>
        <taxon>Burkholderiales</taxon>
        <taxon>Comamonadaceae</taxon>
        <taxon>Ramlibacter</taxon>
    </lineage>
</organism>
<proteinExistence type="predicted"/>
<evidence type="ECO:0000313" key="4">
    <source>
        <dbReference type="Proteomes" id="UP000297839"/>
    </source>
</evidence>
<feature type="transmembrane region" description="Helical" evidence="1">
    <location>
        <begin position="31"/>
        <end position="51"/>
    </location>
</feature>
<keyword evidence="4" id="KW-1185">Reference proteome</keyword>
<feature type="transmembrane region" description="Helical" evidence="1">
    <location>
        <begin position="63"/>
        <end position="84"/>
    </location>
</feature>
<evidence type="ECO:0000259" key="2">
    <source>
        <dbReference type="Pfam" id="PF14317"/>
    </source>
</evidence>
<feature type="domain" description="YcxB-like C-terminal" evidence="2">
    <location>
        <begin position="108"/>
        <end position="162"/>
    </location>
</feature>
<dbReference type="Proteomes" id="UP000297839">
    <property type="component" value="Unassembled WGS sequence"/>
</dbReference>
<dbReference type="EMBL" id="SMLK01000001">
    <property type="protein sequence ID" value="TFZ07653.1"/>
    <property type="molecule type" value="Genomic_DNA"/>
</dbReference>
<accession>A0A4Z0C7S6</accession>
<protein>
    <submittedName>
        <fullName evidence="3">YcxB family protein</fullName>
    </submittedName>
</protein>
<sequence length="173" mass="19328">MTHTFTLSRSDFTSFQRQVVKVLRKTVPRSWAFLLQMAVWLFIGLAVSTYLRLYDAASEYRRPLAIVGGLTVLAVVVFVLARVAPGRIVQKHLLRDNGSLLSPQTITLDEEGLVVITLEGQGSSRFAWAAFIGRTEDERNVYLFLEPSYGFIIPKTAIAGAGQELVGRKLREL</sequence>
<keyword evidence="1" id="KW-1133">Transmembrane helix</keyword>
<dbReference type="Pfam" id="PF14317">
    <property type="entry name" value="YcxB"/>
    <property type="match status" value="1"/>
</dbReference>
<keyword evidence="1" id="KW-0472">Membrane</keyword>
<comment type="caution">
    <text evidence="3">The sequence shown here is derived from an EMBL/GenBank/DDBJ whole genome shotgun (WGS) entry which is preliminary data.</text>
</comment>
<dbReference type="AlphaFoldDB" id="A0A4Z0C7S6"/>
<dbReference type="RefSeq" id="WP_135247590.1">
    <property type="nucleotide sequence ID" value="NZ_SMLK01000001.1"/>
</dbReference>
<evidence type="ECO:0000313" key="3">
    <source>
        <dbReference type="EMBL" id="TFZ07653.1"/>
    </source>
</evidence>
<dbReference type="InterPro" id="IPR025588">
    <property type="entry name" value="YcxB-like_C"/>
</dbReference>